<feature type="domain" description="Nudix hydrolase" evidence="2">
    <location>
        <begin position="41"/>
        <end position="180"/>
    </location>
</feature>
<dbReference type="EMBL" id="JACHXJ010000001">
    <property type="protein sequence ID" value="MBB3127045.1"/>
    <property type="molecule type" value="Genomic_DNA"/>
</dbReference>
<dbReference type="Gene3D" id="3.90.79.10">
    <property type="entry name" value="Nucleoside Triphosphate Pyrophosphohydrolase"/>
    <property type="match status" value="1"/>
</dbReference>
<dbReference type="PROSITE" id="PS51462">
    <property type="entry name" value="NUDIX"/>
    <property type="match status" value="1"/>
</dbReference>
<dbReference type="InterPro" id="IPR015797">
    <property type="entry name" value="NUDIX_hydrolase-like_dom_sf"/>
</dbReference>
<dbReference type="Pfam" id="PF00293">
    <property type="entry name" value="NUDIX"/>
    <property type="match status" value="1"/>
</dbReference>
<reference evidence="3 4" key="1">
    <citation type="submission" date="2020-08" db="EMBL/GenBank/DDBJ databases">
        <title>Genomic Encyclopedia of Type Strains, Phase III (KMG-III): the genomes of soil and plant-associated and newly described type strains.</title>
        <authorList>
            <person name="Whitman W."/>
        </authorList>
    </citation>
    <scope>NUCLEOTIDE SEQUENCE [LARGE SCALE GENOMIC DNA]</scope>
    <source>
        <strain evidence="3 4">CECT 5831</strain>
    </source>
</reference>
<dbReference type="PANTHER" id="PTHR43736">
    <property type="entry name" value="ADP-RIBOSE PYROPHOSPHATASE"/>
    <property type="match status" value="1"/>
</dbReference>
<dbReference type="InterPro" id="IPR000086">
    <property type="entry name" value="NUDIX_hydrolase_dom"/>
</dbReference>
<evidence type="ECO:0000259" key="2">
    <source>
        <dbReference type="PROSITE" id="PS51462"/>
    </source>
</evidence>
<evidence type="ECO:0000256" key="1">
    <source>
        <dbReference type="ARBA" id="ARBA00005582"/>
    </source>
</evidence>
<proteinExistence type="inferred from homology"/>
<dbReference type="Proteomes" id="UP000517523">
    <property type="component" value="Unassembled WGS sequence"/>
</dbReference>
<dbReference type="RefSeq" id="WP_183581201.1">
    <property type="nucleotide sequence ID" value="NZ_JACHXJ010000001.1"/>
</dbReference>
<comment type="similarity">
    <text evidence="1">Belongs to the Nudix hydrolase family.</text>
</comment>
<sequence length="183" mass="21160">MKWVESIKNYTACNEQEKKDKAIILNCLEIFEDVLTRENEIAHITSSAFIVNRERNKALMVHHNIFNSWSWTGGHADGEEDLLQVALKEAKEETGVRNFRSVSNDILSMDILPVLGHEKRGKYVAPHLHLSVAYLLECDENEPLFIKKDENSGVQWVPFEDIEKYSNEPQMKEIYSKIISKIL</sequence>
<organism evidence="3 4">
    <name type="scientific">Paenibacillus rhizosphaerae</name>
    <dbReference type="NCBI Taxonomy" id="297318"/>
    <lineage>
        <taxon>Bacteria</taxon>
        <taxon>Bacillati</taxon>
        <taxon>Bacillota</taxon>
        <taxon>Bacilli</taxon>
        <taxon>Bacillales</taxon>
        <taxon>Paenibacillaceae</taxon>
        <taxon>Paenibacillus</taxon>
    </lineage>
</organism>
<dbReference type="CDD" id="cd03674">
    <property type="entry name" value="NUDIX_Hydrolase"/>
    <property type="match status" value="1"/>
</dbReference>
<dbReference type="PANTHER" id="PTHR43736:SF1">
    <property type="entry name" value="DIHYDRONEOPTERIN TRIPHOSPHATE DIPHOSPHATASE"/>
    <property type="match status" value="1"/>
</dbReference>
<evidence type="ECO:0000313" key="3">
    <source>
        <dbReference type="EMBL" id="MBB3127045.1"/>
    </source>
</evidence>
<name>A0A839TJR4_9BACL</name>
<dbReference type="AlphaFoldDB" id="A0A839TJR4"/>
<gene>
    <name evidence="3" type="ORF">FHS19_001699</name>
</gene>
<accession>A0A839TJR4</accession>
<protein>
    <submittedName>
        <fullName evidence="3">8-oxo-dGTP pyrophosphatase MutT (NUDIX family)</fullName>
    </submittedName>
</protein>
<evidence type="ECO:0000313" key="4">
    <source>
        <dbReference type="Proteomes" id="UP000517523"/>
    </source>
</evidence>
<dbReference type="SUPFAM" id="SSF55811">
    <property type="entry name" value="Nudix"/>
    <property type="match status" value="1"/>
</dbReference>
<comment type="caution">
    <text evidence="3">The sequence shown here is derived from an EMBL/GenBank/DDBJ whole genome shotgun (WGS) entry which is preliminary data.</text>
</comment>